<dbReference type="InParanoid" id="E0W255"/>
<reference evidence="14" key="2">
    <citation type="submission" date="2007-04" db="EMBL/GenBank/DDBJ databases">
        <title>The genome of the human body louse.</title>
        <authorList>
            <consortium name="The Human Body Louse Genome Consortium"/>
            <person name="Kirkness E."/>
            <person name="Walenz B."/>
            <person name="Hass B."/>
            <person name="Bruggner R."/>
            <person name="Strausberg R."/>
        </authorList>
    </citation>
    <scope>NUCLEOTIDE SEQUENCE</scope>
    <source>
        <strain evidence="14">USDA</strain>
    </source>
</reference>
<evidence type="ECO:0000259" key="13">
    <source>
        <dbReference type="Pfam" id="PF11527"/>
    </source>
</evidence>
<evidence type="ECO:0000313" key="15">
    <source>
        <dbReference type="EnsemblMetazoa" id="PHUM584670-PA"/>
    </source>
</evidence>
<keyword evidence="16" id="KW-1185">Reference proteome</keyword>
<dbReference type="InterPro" id="IPR023379">
    <property type="entry name" value="BART_dom"/>
</dbReference>
<evidence type="ECO:0000256" key="1">
    <source>
        <dbReference type="ARBA" id="ARBA00004120"/>
    </source>
</evidence>
<evidence type="ECO:0000256" key="2">
    <source>
        <dbReference type="ARBA" id="ARBA00004123"/>
    </source>
</evidence>
<keyword evidence="8 12" id="KW-0496">Mitochondrion</keyword>
<dbReference type="GO" id="GO:0005813">
    <property type="term" value="C:centrosome"/>
    <property type="evidence" value="ECO:0007669"/>
    <property type="project" value="UniProtKB-SubCell"/>
</dbReference>
<dbReference type="GO" id="GO:0005929">
    <property type="term" value="C:cilium"/>
    <property type="evidence" value="ECO:0007669"/>
    <property type="project" value="UniProtKB-UniRule"/>
</dbReference>
<dbReference type="Pfam" id="PF11527">
    <property type="entry name" value="ARL2_Bind_BART"/>
    <property type="match status" value="1"/>
</dbReference>
<dbReference type="EMBL" id="AAZO01007128">
    <property type="status" value="NOT_ANNOTATED_CDS"/>
    <property type="molecule type" value="Genomic_DNA"/>
</dbReference>
<gene>
    <name evidence="15" type="primary">8232541</name>
    <name evidence="14" type="ORF">Phum_PHUM584670</name>
</gene>
<dbReference type="GO" id="GO:0005758">
    <property type="term" value="C:mitochondrial intermembrane space"/>
    <property type="evidence" value="ECO:0007669"/>
    <property type="project" value="UniProtKB-SubCell"/>
</dbReference>
<comment type="similarity">
    <text evidence="4 12">Belongs to the ARL2BP family.</text>
</comment>
<dbReference type="GO" id="GO:0051457">
    <property type="term" value="P:maintenance of protein location in nucleus"/>
    <property type="evidence" value="ECO:0007669"/>
    <property type="project" value="TreeGrafter"/>
</dbReference>
<comment type="function">
    <text evidence="12">Plays a role as an effector of the ADP-ribosylation factor-like protein 2, ARL2.</text>
</comment>
<organism>
    <name type="scientific">Pediculus humanus subsp. corporis</name>
    <name type="common">Body louse</name>
    <dbReference type="NCBI Taxonomy" id="121224"/>
    <lineage>
        <taxon>Eukaryota</taxon>
        <taxon>Metazoa</taxon>
        <taxon>Ecdysozoa</taxon>
        <taxon>Arthropoda</taxon>
        <taxon>Hexapoda</taxon>
        <taxon>Insecta</taxon>
        <taxon>Pterygota</taxon>
        <taxon>Neoptera</taxon>
        <taxon>Paraneoptera</taxon>
        <taxon>Psocodea</taxon>
        <taxon>Troctomorpha</taxon>
        <taxon>Phthiraptera</taxon>
        <taxon>Anoplura</taxon>
        <taxon>Pediculidae</taxon>
        <taxon>Pediculus</taxon>
    </lineage>
</organism>
<reference evidence="14" key="1">
    <citation type="submission" date="2007-04" db="EMBL/GenBank/DDBJ databases">
        <title>Annotation of Pediculus humanus corporis strain USDA.</title>
        <authorList>
            <person name="Kirkness E."/>
            <person name="Hannick L."/>
            <person name="Hass B."/>
            <person name="Bruggner R."/>
            <person name="Lawson D."/>
            <person name="Bidwell S."/>
            <person name="Joardar V."/>
            <person name="Caler E."/>
            <person name="Walenz B."/>
            <person name="Inman J."/>
            <person name="Schobel S."/>
            <person name="Galinsky K."/>
            <person name="Amedeo P."/>
            <person name="Strausberg R."/>
        </authorList>
    </citation>
    <scope>NUCLEOTIDE SEQUENCE</scope>
    <source>
        <strain evidence="14">USDA</strain>
    </source>
</reference>
<evidence type="ECO:0000256" key="11">
    <source>
        <dbReference type="ARBA" id="ARBA00023273"/>
    </source>
</evidence>
<name>E0W255_PEDHC</name>
<dbReference type="OMA" id="CILEIIM"/>
<dbReference type="STRING" id="121224.E0W255"/>
<dbReference type="PANTHER" id="PTHR15487:SF4">
    <property type="entry name" value="ADP-RIBOSYLATION FACTOR-LIKE PROTEIN 2-BINDING PROTEIN"/>
    <property type="match status" value="1"/>
</dbReference>
<dbReference type="InterPro" id="IPR042541">
    <property type="entry name" value="BART_sf"/>
</dbReference>
<keyword evidence="11 12" id="KW-0966">Cell projection</keyword>
<dbReference type="VEuPathDB" id="VectorBase:PHUM584670"/>
<dbReference type="HOGENOM" id="CLU_116781_0_0_1"/>
<evidence type="ECO:0000256" key="3">
    <source>
        <dbReference type="ARBA" id="ARBA00004300"/>
    </source>
</evidence>
<dbReference type="InterPro" id="IPR038849">
    <property type="entry name" value="ARL2BP"/>
</dbReference>
<dbReference type="Gene3D" id="1.20.1520.10">
    <property type="entry name" value="ADP-ribosylation factor-like 2-binding protein, domain"/>
    <property type="match status" value="1"/>
</dbReference>
<dbReference type="GO" id="GO:0005634">
    <property type="term" value="C:nucleus"/>
    <property type="evidence" value="ECO:0007669"/>
    <property type="project" value="UniProtKB-SubCell"/>
</dbReference>
<dbReference type="RefSeq" id="XP_002432449.1">
    <property type="nucleotide sequence ID" value="XM_002432404.1"/>
</dbReference>
<evidence type="ECO:0000256" key="10">
    <source>
        <dbReference type="ARBA" id="ARBA00023242"/>
    </source>
</evidence>
<keyword evidence="9 12" id="KW-0206">Cytoskeleton</keyword>
<evidence type="ECO:0000313" key="14">
    <source>
        <dbReference type="EMBL" id="EEB19711.1"/>
    </source>
</evidence>
<reference evidence="15" key="3">
    <citation type="submission" date="2021-02" db="UniProtKB">
        <authorList>
            <consortium name="EnsemblMetazoa"/>
        </authorList>
    </citation>
    <scope>IDENTIFICATION</scope>
    <source>
        <strain evidence="15">USDA</strain>
    </source>
</reference>
<dbReference type="PANTHER" id="PTHR15487">
    <property type="entry name" value="ADP-RIBOSYLATION FACTOR-LIKE PROTEIN 2-BINDING PROTEIN"/>
    <property type="match status" value="1"/>
</dbReference>
<dbReference type="EMBL" id="DS235874">
    <property type="protein sequence ID" value="EEB19711.1"/>
    <property type="molecule type" value="Genomic_DNA"/>
</dbReference>
<evidence type="ECO:0000256" key="6">
    <source>
        <dbReference type="ARBA" id="ARBA00022490"/>
    </source>
</evidence>
<dbReference type="GeneID" id="8232541"/>
<dbReference type="Proteomes" id="UP000009046">
    <property type="component" value="Unassembled WGS sequence"/>
</dbReference>
<keyword evidence="10 12" id="KW-0539">Nucleus</keyword>
<keyword evidence="6 12" id="KW-0963">Cytoplasm</keyword>
<sequence>MTCIVYENFICLKGSGDGQFSGEYCDDGYSDDENDTNIINNKKLDGEKSDFTFDNVVGHLEDMLIDENFFKLQNGFLERYWNQFDENEENKHIYMTIFTEYTNEIENFISLYLNERIINFDMNAFAAELEKRKEHLDGEVFEVLLTLSDFKAFKEIFIDYRLMKEGKTVDLSKSFNISSVPL</sequence>
<evidence type="ECO:0000256" key="8">
    <source>
        <dbReference type="ARBA" id="ARBA00023128"/>
    </source>
</evidence>
<protein>
    <recommendedName>
        <fullName evidence="5 12">ADP-ribosylation factor-like protein 2-binding protein</fullName>
        <shortName evidence="12">ARF-like 2-binding protein</shortName>
    </recommendedName>
</protein>
<dbReference type="CTD" id="8232541"/>
<dbReference type="KEGG" id="phu:Phum_PHUM584670"/>
<evidence type="ECO:0000313" key="16">
    <source>
        <dbReference type="Proteomes" id="UP000009046"/>
    </source>
</evidence>
<comment type="subcellular location">
    <subcellularLocation>
        <location evidence="1 12">Cytoplasm</location>
        <location evidence="1 12">Cytoskeleton</location>
        <location evidence="1 12">Cilium basal body</location>
    </subcellularLocation>
    <subcellularLocation>
        <location evidence="3 12">Cytoplasm</location>
        <location evidence="3 12">Cytoskeleton</location>
        <location evidence="3 12">Microtubule organizing center</location>
        <location evidence="3 12">Centrosome</location>
    </subcellularLocation>
    <subcellularLocation>
        <location evidence="12">Cytoplasm</location>
    </subcellularLocation>
    <subcellularLocation>
        <location evidence="2 12">Nucleus</location>
    </subcellularLocation>
    <subcellularLocation>
        <location evidence="12">Mitochondrion intermembrane space</location>
    </subcellularLocation>
</comment>
<proteinExistence type="inferred from homology"/>
<evidence type="ECO:0000256" key="7">
    <source>
        <dbReference type="ARBA" id="ARBA00023069"/>
    </source>
</evidence>
<evidence type="ECO:0000256" key="5">
    <source>
        <dbReference type="ARBA" id="ARBA00014849"/>
    </source>
</evidence>
<dbReference type="AlphaFoldDB" id="E0W255"/>
<keyword evidence="7 12" id="KW-0969">Cilium</keyword>
<accession>E0W255</accession>
<evidence type="ECO:0000256" key="12">
    <source>
        <dbReference type="RuleBase" id="RU367099"/>
    </source>
</evidence>
<dbReference type="OrthoDB" id="302784at2759"/>
<dbReference type="eggNOG" id="ENOG502RYJD">
    <property type="taxonomic scope" value="Eukaryota"/>
</dbReference>
<evidence type="ECO:0000256" key="4">
    <source>
        <dbReference type="ARBA" id="ARBA00009880"/>
    </source>
</evidence>
<feature type="domain" description="BART" evidence="13">
    <location>
        <begin position="53"/>
        <end position="165"/>
    </location>
</feature>
<dbReference type="EnsemblMetazoa" id="PHUM584670-RA">
    <property type="protein sequence ID" value="PHUM584670-PA"/>
    <property type="gene ID" value="PHUM584670"/>
</dbReference>
<evidence type="ECO:0000256" key="9">
    <source>
        <dbReference type="ARBA" id="ARBA00023212"/>
    </source>
</evidence>